<feature type="signal peptide" evidence="1">
    <location>
        <begin position="1"/>
        <end position="18"/>
    </location>
</feature>
<evidence type="ECO:0000313" key="6">
    <source>
        <dbReference type="Proteomes" id="UP000476176"/>
    </source>
</evidence>
<evidence type="ECO:0000313" key="7">
    <source>
        <dbReference type="Proteomes" id="UP000488956"/>
    </source>
</evidence>
<comment type="caution">
    <text evidence="2">The sequence shown here is derived from an EMBL/GenBank/DDBJ whole genome shotgun (WGS) entry which is preliminary data.</text>
</comment>
<dbReference type="EMBL" id="QXGC01007379">
    <property type="protein sequence ID" value="KAE9160481.1"/>
    <property type="molecule type" value="Genomic_DNA"/>
</dbReference>
<dbReference type="Proteomes" id="UP000488956">
    <property type="component" value="Unassembled WGS sequence"/>
</dbReference>
<evidence type="ECO:0000256" key="1">
    <source>
        <dbReference type="SAM" id="SignalP"/>
    </source>
</evidence>
<dbReference type="EMBL" id="QXFW01005068">
    <property type="protein sequence ID" value="KAE8963254.1"/>
    <property type="molecule type" value="Genomic_DNA"/>
</dbReference>
<proteinExistence type="predicted"/>
<reference evidence="5 6" key="1">
    <citation type="submission" date="2018-09" db="EMBL/GenBank/DDBJ databases">
        <title>Genomic investigation of the strawberry pathogen Phytophthora fragariae indicates pathogenicity is determined by transcriptional variation in three key races.</title>
        <authorList>
            <person name="Adams T.M."/>
            <person name="Armitage A.D."/>
            <person name="Sobczyk M.K."/>
            <person name="Bates H.J."/>
            <person name="Dunwell J.M."/>
            <person name="Nellist C.F."/>
            <person name="Harrison R.J."/>
        </authorList>
    </citation>
    <scope>NUCLEOTIDE SEQUENCE [LARGE SCALE GENOMIC DNA]</scope>
    <source>
        <strain evidence="4 6">BC-23</strain>
        <strain evidence="3 7">ONT-3</strain>
        <strain evidence="2 5">SCRP245</strain>
    </source>
</reference>
<keyword evidence="1" id="KW-0732">Signal</keyword>
<accession>A0A6A3H2G9</accession>
<name>A0A6A3H2G9_9STRA</name>
<evidence type="ECO:0000313" key="3">
    <source>
        <dbReference type="EMBL" id="KAE9058608.1"/>
    </source>
</evidence>
<organism evidence="2 5">
    <name type="scientific">Phytophthora fragariae</name>
    <dbReference type="NCBI Taxonomy" id="53985"/>
    <lineage>
        <taxon>Eukaryota</taxon>
        <taxon>Sar</taxon>
        <taxon>Stramenopiles</taxon>
        <taxon>Oomycota</taxon>
        <taxon>Peronosporomycetes</taxon>
        <taxon>Peronosporales</taxon>
        <taxon>Peronosporaceae</taxon>
        <taxon>Phytophthora</taxon>
    </lineage>
</organism>
<gene>
    <name evidence="4" type="ORF">PF004_g31165</name>
    <name evidence="3" type="ORF">PF010_g30935</name>
    <name evidence="2" type="ORF">PF011_g29102</name>
</gene>
<protein>
    <submittedName>
        <fullName evidence="2">Uncharacterized protein</fullName>
    </submittedName>
</protein>
<feature type="chain" id="PRO_5036164047" evidence="1">
    <location>
        <begin position="19"/>
        <end position="61"/>
    </location>
</feature>
<dbReference type="AlphaFoldDB" id="A0A6A3H2G9"/>
<evidence type="ECO:0000313" key="2">
    <source>
        <dbReference type="EMBL" id="KAE8963254.1"/>
    </source>
</evidence>
<dbReference type="Proteomes" id="UP000476176">
    <property type="component" value="Unassembled WGS sequence"/>
</dbReference>
<dbReference type="Proteomes" id="UP000460718">
    <property type="component" value="Unassembled WGS sequence"/>
</dbReference>
<evidence type="ECO:0000313" key="5">
    <source>
        <dbReference type="Proteomes" id="UP000460718"/>
    </source>
</evidence>
<dbReference type="EMBL" id="QXFX01006398">
    <property type="protein sequence ID" value="KAE9058608.1"/>
    <property type="molecule type" value="Genomic_DNA"/>
</dbReference>
<sequence>MTSSSITVTIFFWRYAVSLPTSVNRVTLGMWTSYSLRHWPRAVPPKLHGSDGACVWSLNGD</sequence>
<evidence type="ECO:0000313" key="4">
    <source>
        <dbReference type="EMBL" id="KAE9160481.1"/>
    </source>
</evidence>